<dbReference type="SUPFAM" id="SSF48371">
    <property type="entry name" value="ARM repeat"/>
    <property type="match status" value="1"/>
</dbReference>
<dbReference type="Pfam" id="PF03378">
    <property type="entry name" value="CAS_CSE1"/>
    <property type="match status" value="1"/>
</dbReference>
<evidence type="ECO:0000256" key="6">
    <source>
        <dbReference type="ARBA" id="ARBA00022927"/>
    </source>
</evidence>
<dbReference type="Gene3D" id="1.25.10.10">
    <property type="entry name" value="Leucine-rich Repeat Variant"/>
    <property type="match status" value="1"/>
</dbReference>
<evidence type="ECO:0000313" key="11">
    <source>
        <dbReference type="Proteomes" id="UP000422736"/>
    </source>
</evidence>
<evidence type="ECO:0000313" key="10">
    <source>
        <dbReference type="EMBL" id="QGN15717.1"/>
    </source>
</evidence>
<evidence type="ECO:0000256" key="7">
    <source>
        <dbReference type="ARBA" id="ARBA00023242"/>
    </source>
</evidence>
<comment type="similarity">
    <text evidence="3">Belongs to the XPO2/CSE1 family.</text>
</comment>
<evidence type="ECO:0000256" key="1">
    <source>
        <dbReference type="ARBA" id="ARBA00004123"/>
    </source>
</evidence>
<dbReference type="Proteomes" id="UP000422736">
    <property type="component" value="Chromosome 3"/>
</dbReference>
<keyword evidence="4" id="KW-0813">Transport</keyword>
<proteinExistence type="inferred from homology"/>
<keyword evidence="5" id="KW-0963">Cytoplasm</keyword>
<dbReference type="Pfam" id="PF03810">
    <property type="entry name" value="IBN_N"/>
    <property type="match status" value="1"/>
</dbReference>
<dbReference type="InterPro" id="IPR011989">
    <property type="entry name" value="ARM-like"/>
</dbReference>
<dbReference type="SMART" id="SM00913">
    <property type="entry name" value="IBN_N"/>
    <property type="match status" value="1"/>
</dbReference>
<dbReference type="InterPro" id="IPR005043">
    <property type="entry name" value="XPO2_C"/>
</dbReference>
<evidence type="ECO:0000259" key="9">
    <source>
        <dbReference type="PROSITE" id="PS50166"/>
    </source>
</evidence>
<sequence length="960" mass="108708">MADLESVANILALSVVASSAKSAEQQLKELERQEGFALTLLHTVASTNLPLSTRLAGALFFKNFIKRRWVDENGNYLISTNDVELIKKEVIPTMIQLPNNLQVQIGEAISVIAESDFPHRWSTLMDDLISRLSADDMVTNAGVLNVAHSICKRWRPLFRSDELFLEIQLVLDKFAVPFLTLLQSVDQQIQDNSSNKAQLSILFDVLLLLVKLYYDLNCQDIPAFFEDNMSVGMSIMHKYLNYQNPLLEDENEDDEASVLSKVKASIAELIQLYISRYQEEFDPMVDNFIQTTWNLLTSLTSQAKYDTLVSKCMTFMTAVARVPKYFELFNTEAAMDSIVKEIVLPNVSLRESDEELFEDDPIEYIRRDLEGSASDTRRRACTDFLKELKEKNESLVTNVVMGHIKKFFEEYNSNPFVNWKQKDLCLYLFTSLAINGKVTNAGVTSTNVMLDVVAFFKSDVIPDLLNDQAHPILRVDAIKYVYVFRNQLSKEQLIEILPVLAKFLQHKEYVIYTYAAITIERIFSMRQSTVSNLLVFSKNDISGSSELLLTNLFNLILKQGVSPEKLAENEFLMKTVHRILLTAENSLGPFALTVLNQLIEILKIISKNPSNPIFTHYCFESIAVIIKYYHENLSTLIDVTMPVFLTILSDDIQEFIPYVFQIMAYILELLPAGSAIPPSIKQINEALLSPAVWELGGIIPAATRLLKDFIKIDHSVYTDLVPVLGVFQILISSKSYDIHGFELLEYIFTFMPSERLQQYLRQIAVLLLQRLQNSRTEKYLKKFVVFLGVLSCKLGSDFVVQFIDGVQDGLFQQIWTNFVVETVSKIGNLMDRKIVLAGTLNTVISGNIFATKYSSLIVPTIDIIVKTANSESIANAHSELLDYDATEEITTFGSSFSRLSSIIEKPYDPLPAVDVHNGIRKYIGEELLKFDQNAAGNFLSQIQSQLSEEGKNALTKLCAR</sequence>
<dbReference type="PROSITE" id="PS50166">
    <property type="entry name" value="IMPORTIN_B_NT"/>
    <property type="match status" value="1"/>
</dbReference>
<keyword evidence="7" id="KW-0539">Nucleus</keyword>
<evidence type="ECO:0000256" key="8">
    <source>
        <dbReference type="SAM" id="Coils"/>
    </source>
</evidence>
<evidence type="ECO:0000256" key="5">
    <source>
        <dbReference type="ARBA" id="ARBA00022490"/>
    </source>
</evidence>
<organism evidence="10 11">
    <name type="scientific">Kluyveromyces marxianus</name>
    <name type="common">Yeast</name>
    <name type="synonym">Candida kefyr</name>
    <dbReference type="NCBI Taxonomy" id="4911"/>
    <lineage>
        <taxon>Eukaryota</taxon>
        <taxon>Fungi</taxon>
        <taxon>Dikarya</taxon>
        <taxon>Ascomycota</taxon>
        <taxon>Saccharomycotina</taxon>
        <taxon>Saccharomycetes</taxon>
        <taxon>Saccharomycetales</taxon>
        <taxon>Saccharomycetaceae</taxon>
        <taxon>Kluyveromyces</taxon>
    </lineage>
</organism>
<dbReference type="PANTHER" id="PTHR10997">
    <property type="entry name" value="IMPORTIN-7, 8, 11"/>
    <property type="match status" value="1"/>
</dbReference>
<evidence type="ECO:0000256" key="3">
    <source>
        <dbReference type="ARBA" id="ARBA00008669"/>
    </source>
</evidence>
<dbReference type="PANTHER" id="PTHR10997:SF8">
    <property type="entry name" value="EXPORTIN-2"/>
    <property type="match status" value="1"/>
</dbReference>
<evidence type="ECO:0000256" key="4">
    <source>
        <dbReference type="ARBA" id="ARBA00022448"/>
    </source>
</evidence>
<dbReference type="InterPro" id="IPR001494">
    <property type="entry name" value="Importin-beta_N"/>
</dbReference>
<evidence type="ECO:0000256" key="2">
    <source>
        <dbReference type="ARBA" id="ARBA00004496"/>
    </source>
</evidence>
<protein>
    <submittedName>
        <fullName evidence="10">Importin alpha re-exporter</fullName>
    </submittedName>
</protein>
<dbReference type="EMBL" id="CP015056">
    <property type="protein sequence ID" value="QGN15717.1"/>
    <property type="molecule type" value="Genomic_DNA"/>
</dbReference>
<feature type="domain" description="Importin N-terminal" evidence="9">
    <location>
        <begin position="23"/>
        <end position="96"/>
    </location>
</feature>
<comment type="subcellular location">
    <subcellularLocation>
        <location evidence="2">Cytoplasm</location>
    </subcellularLocation>
    <subcellularLocation>
        <location evidence="1">Nucleus</location>
    </subcellularLocation>
</comment>
<dbReference type="InterPro" id="IPR016024">
    <property type="entry name" value="ARM-type_fold"/>
</dbReference>
<feature type="coiled-coil region" evidence="8">
    <location>
        <begin position="13"/>
        <end position="40"/>
    </location>
</feature>
<keyword evidence="8" id="KW-0175">Coiled coil</keyword>
<name>A0ABX6EVG4_KLUMA</name>
<reference evidence="10 11" key="1">
    <citation type="submission" date="2016-03" db="EMBL/GenBank/DDBJ databases">
        <title>How can Kluyveromyces marxianus grow so fast - potential evolutionary course in Saccharomyces Complex revealed by comparative genomics.</title>
        <authorList>
            <person name="Mo W."/>
            <person name="Lu W."/>
            <person name="Yang X."/>
            <person name="Qi J."/>
            <person name="Lv H."/>
        </authorList>
    </citation>
    <scope>NUCLEOTIDE SEQUENCE [LARGE SCALE GENOMIC DNA]</scope>
    <source>
        <strain evidence="10 11">FIM1</strain>
    </source>
</reference>
<keyword evidence="6" id="KW-0653">Protein transport</keyword>
<dbReference type="Pfam" id="PF08506">
    <property type="entry name" value="Cse1"/>
    <property type="match status" value="1"/>
</dbReference>
<gene>
    <name evidence="10" type="primary">CSE1</name>
    <name evidence="10" type="ORF">FIM1_2410</name>
</gene>
<dbReference type="InterPro" id="IPR013713">
    <property type="entry name" value="XPO2_central"/>
</dbReference>
<accession>A0ABX6EVG4</accession>
<keyword evidence="11" id="KW-1185">Reference proteome</keyword>